<dbReference type="KEGG" id="bbo:BBOV_III003350"/>
<evidence type="ECO:0000313" key="2">
    <source>
        <dbReference type="EMBL" id="EDO07899.1"/>
    </source>
</evidence>
<dbReference type="eggNOG" id="ENOG502SXF8">
    <property type="taxonomic scope" value="Eukaryota"/>
</dbReference>
<protein>
    <submittedName>
        <fullName evidence="2">Uncharacterized protein</fullName>
    </submittedName>
</protein>
<dbReference type="RefSeq" id="XP_001611467.1">
    <property type="nucleotide sequence ID" value="XM_001611417.1"/>
</dbReference>
<feature type="region of interest" description="Disordered" evidence="1">
    <location>
        <begin position="86"/>
        <end position="185"/>
    </location>
</feature>
<feature type="compositionally biased region" description="Basic residues" evidence="1">
    <location>
        <begin position="125"/>
        <end position="138"/>
    </location>
</feature>
<evidence type="ECO:0000256" key="1">
    <source>
        <dbReference type="SAM" id="MobiDB-lite"/>
    </source>
</evidence>
<dbReference type="InParanoid" id="A7AMW5"/>
<dbReference type="VEuPathDB" id="PiroplasmaDB:BBOV_III003350"/>
<dbReference type="Proteomes" id="UP000002173">
    <property type="component" value="Unassembled WGS sequence"/>
</dbReference>
<dbReference type="GeneID" id="5479715"/>
<proteinExistence type="predicted"/>
<accession>A7AMW5</accession>
<organism evidence="2 3">
    <name type="scientific">Babesia bovis</name>
    <dbReference type="NCBI Taxonomy" id="5865"/>
    <lineage>
        <taxon>Eukaryota</taxon>
        <taxon>Sar</taxon>
        <taxon>Alveolata</taxon>
        <taxon>Apicomplexa</taxon>
        <taxon>Aconoidasida</taxon>
        <taxon>Piroplasmida</taxon>
        <taxon>Babesiidae</taxon>
        <taxon>Babesia</taxon>
    </lineage>
</organism>
<keyword evidence="3" id="KW-1185">Reference proteome</keyword>
<dbReference type="AlphaFoldDB" id="A7AMW5"/>
<reference evidence="3" key="2">
    <citation type="journal article" date="2020" name="Data Brief">
        <title>Transcriptome dataset of Babesia bovis life stages within vertebrate and invertebrate hosts.</title>
        <authorList>
            <person name="Ueti M.W."/>
            <person name="Johnson W.C."/>
            <person name="Kappmeyer L.S."/>
            <person name="Herndon D.R."/>
            <person name="Mousel M.R."/>
            <person name="Reif K.E."/>
            <person name="Taus N.S."/>
            <person name="Ifeonu O.O."/>
            <person name="Silva J.C."/>
            <person name="Suarez C.E."/>
            <person name="Brayton K.A."/>
        </authorList>
    </citation>
    <scope>NUCLEOTIDE SEQUENCE [LARGE SCALE GENOMIC DNA]</scope>
</reference>
<sequence>MSRSKRRTLGLSSLEYEEGVILERIFQLAHRNRCATCLLKKPTFVDQDRLELLCDTCVRRCPYKLHIGHDHISKVLLERLESVYDRKSGHHRSGGHKSEHKKHGSHRRNRSISSSDRGASPRRVESHHRRSAYSKKHVKSFESATTEESLERYGGRSGWPEHSGMVTPPTKGRQRSKPGCPVDEDLFDSRQHRYYRDDDTGVRYPGNDPVDTSGHYMQPHRGDHRSEYRNAPFVPREAPRLHRDPYGYDIPVVDDMPGMNGIMMKGCPVRQEESIQGPGMPVGNPRGYRAPLADVRKPAEIPRGGYQVGIDYKMPQRLPAVRAEAPSSRGVPGSNPFASSIARDCGSTSRLDMTSMRLALPESGSVPVSRIGYDKYSRVSSQLPGVSSYGGLYDRRGRH</sequence>
<feature type="compositionally biased region" description="Basic residues" evidence="1">
    <location>
        <begin position="88"/>
        <end position="110"/>
    </location>
</feature>
<evidence type="ECO:0000313" key="3">
    <source>
        <dbReference type="Proteomes" id="UP000002173"/>
    </source>
</evidence>
<gene>
    <name evidence="2" type="ORF">BBOV_III003350</name>
</gene>
<reference evidence="3" key="3">
    <citation type="journal article" date="2021" name="Int. J. Parasitol.">
        <title>Comparative analysis of gene expression between Babesia bovis blood stages and kinetes allowed by improved genome annotation.</title>
        <authorList>
            <person name="Ueti M.W."/>
            <person name="Johnson W.C."/>
            <person name="Kappmeyer L.S."/>
            <person name="Herndon D.R."/>
            <person name="Mousel M.R."/>
            <person name="Reif K.E."/>
            <person name="Taus N.S."/>
            <person name="Ifeonu O.O."/>
            <person name="Silva J.C."/>
            <person name="Suarez C.E."/>
            <person name="Brayton K.A."/>
        </authorList>
    </citation>
    <scope>NUCLEOTIDE SEQUENCE [LARGE SCALE GENOMIC DNA]</scope>
</reference>
<reference evidence="2 3" key="1">
    <citation type="journal article" date="2007" name="PLoS Pathog.">
        <title>Genome sequence of Babesia bovis and comparative analysis of apicomplexan hemoprotozoa.</title>
        <authorList>
            <person name="Brayton K.A."/>
            <person name="Lau A.O.T."/>
            <person name="Herndon D.R."/>
            <person name="Hannick L."/>
            <person name="Kappmeyer L.S."/>
            <person name="Berens S.J."/>
            <person name="Bidwell S.L."/>
            <person name="Brown W.C."/>
            <person name="Crabtree J."/>
            <person name="Fadrosh D."/>
            <person name="Feldblum T."/>
            <person name="Forberger H.A."/>
            <person name="Haas B.J."/>
            <person name="Howell J.M."/>
            <person name="Khouri H."/>
            <person name="Koo H."/>
            <person name="Mann D.J."/>
            <person name="Norimine J."/>
            <person name="Paulsen I.T."/>
            <person name="Radune D."/>
            <person name="Ren Q."/>
            <person name="Smith R.K. Jr."/>
            <person name="Suarez C.E."/>
            <person name="White O."/>
            <person name="Wortman J.R."/>
            <person name="Knowles D.P. Jr."/>
            <person name="McElwain T.F."/>
            <person name="Nene V.M."/>
        </authorList>
    </citation>
    <scope>NUCLEOTIDE SEQUENCE [LARGE SCALE GENOMIC DNA]</scope>
    <source>
        <strain evidence="2">T2Bo</strain>
    </source>
</reference>
<dbReference type="EMBL" id="AAXT01000001">
    <property type="protein sequence ID" value="EDO07899.1"/>
    <property type="molecule type" value="Genomic_DNA"/>
</dbReference>
<comment type="caution">
    <text evidence="2">The sequence shown here is derived from an EMBL/GenBank/DDBJ whole genome shotgun (WGS) entry which is preliminary data.</text>
</comment>
<name>A7AMW5_BABBO</name>